<dbReference type="InParanoid" id="T1F343"/>
<dbReference type="KEGG" id="hro:HELRODRAFT_170488"/>
<evidence type="ECO:0000256" key="11">
    <source>
        <dbReference type="PROSITE-ProRule" id="PRU00782"/>
    </source>
</evidence>
<evidence type="ECO:0000256" key="3">
    <source>
        <dbReference type="ARBA" id="ARBA00022490"/>
    </source>
</evidence>
<dbReference type="AlphaFoldDB" id="T1F343"/>
<dbReference type="GO" id="GO:0005524">
    <property type="term" value="F:ATP binding"/>
    <property type="evidence" value="ECO:0007669"/>
    <property type="project" value="UniProtKB-UniRule"/>
</dbReference>
<name>T1F343_HELRO</name>
<evidence type="ECO:0000313" key="14">
    <source>
        <dbReference type="EnsemblMetazoa" id="HelroP170488"/>
    </source>
</evidence>
<dbReference type="Gene3D" id="1.20.120.720">
    <property type="entry name" value="Myosin VI head, motor domain, U50 subdomain"/>
    <property type="match status" value="1"/>
</dbReference>
<dbReference type="GO" id="GO:0042995">
    <property type="term" value="C:cell projection"/>
    <property type="evidence" value="ECO:0007669"/>
    <property type="project" value="UniProtKB-SubCell"/>
</dbReference>
<dbReference type="PANTHER" id="PTHR46256:SF3">
    <property type="entry name" value="MYOSIN MOTOR DOMAIN-CONTAINING PROTEIN"/>
    <property type="match status" value="1"/>
</dbReference>
<dbReference type="GO" id="GO:0000146">
    <property type="term" value="F:microfilament motor activity"/>
    <property type="evidence" value="ECO:0000318"/>
    <property type="project" value="GO_Central"/>
</dbReference>
<dbReference type="InterPro" id="IPR052409">
    <property type="entry name" value="Myosin-III_kinase_activity"/>
</dbReference>
<keyword evidence="4" id="KW-0677">Repeat</keyword>
<dbReference type="Proteomes" id="UP000015101">
    <property type="component" value="Unassembled WGS sequence"/>
</dbReference>
<evidence type="ECO:0000256" key="6">
    <source>
        <dbReference type="ARBA" id="ARBA00022840"/>
    </source>
</evidence>
<dbReference type="PANTHER" id="PTHR46256">
    <property type="entry name" value="AGAP011099-PA"/>
    <property type="match status" value="1"/>
</dbReference>
<reference evidence="13 15" key="2">
    <citation type="journal article" date="2013" name="Nature">
        <title>Insights into bilaterian evolution from three spiralian genomes.</title>
        <authorList>
            <person name="Simakov O."/>
            <person name="Marletaz F."/>
            <person name="Cho S.J."/>
            <person name="Edsinger-Gonzales E."/>
            <person name="Havlak P."/>
            <person name="Hellsten U."/>
            <person name="Kuo D.H."/>
            <person name="Larsson T."/>
            <person name="Lv J."/>
            <person name="Arendt D."/>
            <person name="Savage R."/>
            <person name="Osoegawa K."/>
            <person name="de Jong P."/>
            <person name="Grimwood J."/>
            <person name="Chapman J.A."/>
            <person name="Shapiro H."/>
            <person name="Aerts A."/>
            <person name="Otillar R.P."/>
            <person name="Terry A.Y."/>
            <person name="Boore J.L."/>
            <person name="Grigoriev I.V."/>
            <person name="Lindberg D.R."/>
            <person name="Seaver E.C."/>
            <person name="Weisblat D.A."/>
            <person name="Putnam N.H."/>
            <person name="Rokhsar D.S."/>
        </authorList>
    </citation>
    <scope>NUCLEOTIDE SEQUENCE</scope>
</reference>
<dbReference type="EMBL" id="KB096222">
    <property type="protein sequence ID" value="ESO07178.1"/>
    <property type="molecule type" value="Genomic_DNA"/>
</dbReference>
<evidence type="ECO:0000256" key="2">
    <source>
        <dbReference type="ARBA" id="ARBA00004316"/>
    </source>
</evidence>
<feature type="binding site" evidence="11">
    <location>
        <begin position="94"/>
        <end position="101"/>
    </location>
    <ligand>
        <name>ATP</name>
        <dbReference type="ChEBI" id="CHEBI:30616"/>
    </ligand>
</feature>
<evidence type="ECO:0000256" key="8">
    <source>
        <dbReference type="ARBA" id="ARBA00023175"/>
    </source>
</evidence>
<dbReference type="InterPro" id="IPR036961">
    <property type="entry name" value="Kinesin_motor_dom_sf"/>
</dbReference>
<dbReference type="Gene3D" id="3.40.850.10">
    <property type="entry name" value="Kinesin motor domain"/>
    <property type="match status" value="1"/>
</dbReference>
<evidence type="ECO:0000256" key="5">
    <source>
        <dbReference type="ARBA" id="ARBA00022741"/>
    </source>
</evidence>
<dbReference type="GO" id="GO:0016020">
    <property type="term" value="C:membrane"/>
    <property type="evidence" value="ECO:0000318"/>
    <property type="project" value="GO_Central"/>
</dbReference>
<dbReference type="OMA" id="MERINDY"/>
<proteinExistence type="inferred from homology"/>
<gene>
    <name evidence="14" type="primary">20203242</name>
    <name evidence="13" type="ORF">HELRODRAFT_170488</name>
</gene>
<dbReference type="GeneID" id="20203242"/>
<reference evidence="15" key="1">
    <citation type="submission" date="2012-12" db="EMBL/GenBank/DDBJ databases">
        <authorList>
            <person name="Hellsten U."/>
            <person name="Grimwood J."/>
            <person name="Chapman J.A."/>
            <person name="Shapiro H."/>
            <person name="Aerts A."/>
            <person name="Otillar R.P."/>
            <person name="Terry A.Y."/>
            <person name="Boore J.L."/>
            <person name="Simakov O."/>
            <person name="Marletaz F."/>
            <person name="Cho S.-J."/>
            <person name="Edsinger-Gonzales E."/>
            <person name="Havlak P."/>
            <person name="Kuo D.-H."/>
            <person name="Larsson T."/>
            <person name="Lv J."/>
            <person name="Arendt D."/>
            <person name="Savage R."/>
            <person name="Osoegawa K."/>
            <person name="de Jong P."/>
            <person name="Lindberg D.R."/>
            <person name="Seaver E.C."/>
            <person name="Weisblat D.A."/>
            <person name="Putnam N.H."/>
            <person name="Grigoriev I.V."/>
            <person name="Rokhsar D.S."/>
        </authorList>
    </citation>
    <scope>NUCLEOTIDE SEQUENCE</scope>
</reference>
<dbReference type="InterPro" id="IPR027417">
    <property type="entry name" value="P-loop_NTPase"/>
</dbReference>
<keyword evidence="6 11" id="KW-0067">ATP-binding</keyword>
<feature type="region of interest" description="Actin-binding" evidence="11">
    <location>
        <begin position="615"/>
        <end position="637"/>
    </location>
</feature>
<accession>T1F343</accession>
<sequence>MADDLTTLSELNEKTIVEEIRKRYASKKIYTYIGDILIAINPYEVLPIYGSMNWLKYTDVKNKTDHEPHIYIISDRAYQNMKRTGYNQCCVVSGESGAGKTESTKLMIEHIAQLCKHDESTLHEKIVEVNPLLEAFGNAQTVINNNSSRFGKFIELIFDDSGQILGAKLSEYLLEKSRLVNHGPGERNFHIFYYFFAGLDQSKLKCNMISKPESHRIMVESDGGKVFRDTTHMNECKQTWNVLLNIMKHVGFSSEEVNGIEAVLAAILHISDIKFIPHPETEGVSIEDDAKLALTAQLLQVCAEKFIDALISSSSVVGHETITSMKNEMQASDGRDALAKALYGRMFSWIVLQINNLLAPKKIQNSSQSQNWIGILDIYGFENFKNNSFEQMCINIANEQLQLFFNHHIFKLELEEYAKEGINGSSVVFVDNQPLLDLFLQTSPPGIFALLDEESKFPQASDQTLIDKLVKNMTGKPDFQSTKGQSLFFTIKHFAGPVTYNVDGFLEKNRDTLSDNVINCLKDSNCLIVFELFSPFSEIGSISGTATTRKRNMRMSRLMDGVVFRATPVNSVNQMKRASIVAKKSVMSNQVGTVGKNDQLMRGSKTLATSFKASLCTLIEKMLAAQPHFIRCIKPNAMKQASNFNEKMVTEQLNYTGVLETIKIRKLGYSSRLPFLDFIHRYGVIGGVLTLKNPEQGREISLQIMNKVQMTDWQVGKTKVGGV</sequence>
<keyword evidence="9" id="KW-0206">Cytoskeleton</keyword>
<dbReference type="OrthoDB" id="2914378at2759"/>
<evidence type="ECO:0000256" key="1">
    <source>
        <dbReference type="ARBA" id="ARBA00004245"/>
    </source>
</evidence>
<dbReference type="CDD" id="cd00124">
    <property type="entry name" value="MYSc"/>
    <property type="match status" value="1"/>
</dbReference>
<dbReference type="RefSeq" id="XP_009014556.1">
    <property type="nucleotide sequence ID" value="XM_009016308.1"/>
</dbReference>
<dbReference type="GO" id="GO:0005737">
    <property type="term" value="C:cytoplasm"/>
    <property type="evidence" value="ECO:0000318"/>
    <property type="project" value="GO_Central"/>
</dbReference>
<dbReference type="PRINTS" id="PR00193">
    <property type="entry name" value="MYOSINHEAVY"/>
</dbReference>
<dbReference type="eggNOG" id="KOG4229">
    <property type="taxonomic scope" value="Eukaryota"/>
</dbReference>
<dbReference type="GO" id="GO:0015629">
    <property type="term" value="C:actin cytoskeleton"/>
    <property type="evidence" value="ECO:0000318"/>
    <property type="project" value="GO_Central"/>
</dbReference>
<evidence type="ECO:0000313" key="13">
    <source>
        <dbReference type="EMBL" id="ESO07178.1"/>
    </source>
</evidence>
<dbReference type="PROSITE" id="PS51456">
    <property type="entry name" value="MYOSIN_MOTOR"/>
    <property type="match status" value="1"/>
</dbReference>
<evidence type="ECO:0000256" key="10">
    <source>
        <dbReference type="ARBA" id="ARBA00023273"/>
    </source>
</evidence>
<protein>
    <recommendedName>
        <fullName evidence="12">Myosin motor domain-containing protein</fullName>
    </recommendedName>
</protein>
<comment type="similarity">
    <text evidence="11">Belongs to the TRAFAC class myosin-kinesin ATPase superfamily. Myosin family.</text>
</comment>
<dbReference type="InterPro" id="IPR001609">
    <property type="entry name" value="Myosin_head_motor_dom-like"/>
</dbReference>
<dbReference type="CTD" id="20203242"/>
<keyword evidence="5 11" id="KW-0547">Nucleotide-binding</keyword>
<dbReference type="Gene3D" id="1.20.58.530">
    <property type="match status" value="1"/>
</dbReference>
<evidence type="ECO:0000256" key="7">
    <source>
        <dbReference type="ARBA" id="ARBA00023123"/>
    </source>
</evidence>
<keyword evidence="3" id="KW-0963">Cytoplasm</keyword>
<keyword evidence="7 11" id="KW-0518">Myosin</keyword>
<dbReference type="EnsemblMetazoa" id="HelroT170488">
    <property type="protein sequence ID" value="HelroP170488"/>
    <property type="gene ID" value="HelroG170488"/>
</dbReference>
<feature type="domain" description="Myosin motor" evidence="12">
    <location>
        <begin position="1"/>
        <end position="723"/>
    </location>
</feature>
<keyword evidence="10" id="KW-0966">Cell projection</keyword>
<keyword evidence="8 11" id="KW-0505">Motor protein</keyword>
<dbReference type="Pfam" id="PF00063">
    <property type="entry name" value="Myosin_head"/>
    <property type="match status" value="1"/>
</dbReference>
<dbReference type="Gene3D" id="6.20.240.20">
    <property type="match status" value="1"/>
</dbReference>
<dbReference type="Gene3D" id="1.10.10.820">
    <property type="match status" value="1"/>
</dbReference>
<dbReference type="STRING" id="6412.T1F343"/>
<dbReference type="SUPFAM" id="SSF52540">
    <property type="entry name" value="P-loop containing nucleoside triphosphate hydrolases"/>
    <property type="match status" value="1"/>
</dbReference>
<evidence type="ECO:0000256" key="4">
    <source>
        <dbReference type="ARBA" id="ARBA00022737"/>
    </source>
</evidence>
<evidence type="ECO:0000313" key="15">
    <source>
        <dbReference type="Proteomes" id="UP000015101"/>
    </source>
</evidence>
<dbReference type="SMART" id="SM00242">
    <property type="entry name" value="MYSc"/>
    <property type="match status" value="1"/>
</dbReference>
<organism evidence="14 15">
    <name type="scientific">Helobdella robusta</name>
    <name type="common">Californian leech</name>
    <dbReference type="NCBI Taxonomy" id="6412"/>
    <lineage>
        <taxon>Eukaryota</taxon>
        <taxon>Metazoa</taxon>
        <taxon>Spiralia</taxon>
        <taxon>Lophotrochozoa</taxon>
        <taxon>Annelida</taxon>
        <taxon>Clitellata</taxon>
        <taxon>Hirudinea</taxon>
        <taxon>Rhynchobdellida</taxon>
        <taxon>Glossiphoniidae</taxon>
        <taxon>Helobdella</taxon>
    </lineage>
</organism>
<comment type="subcellular location">
    <subcellularLocation>
        <location evidence="2">Cell projection</location>
    </subcellularLocation>
    <subcellularLocation>
        <location evidence="1">Cytoplasm</location>
        <location evidence="1">Cytoskeleton</location>
    </subcellularLocation>
</comment>
<reference evidence="14" key="3">
    <citation type="submission" date="2015-06" db="UniProtKB">
        <authorList>
            <consortium name="EnsemblMetazoa"/>
        </authorList>
    </citation>
    <scope>IDENTIFICATION</scope>
</reference>
<evidence type="ECO:0000256" key="9">
    <source>
        <dbReference type="ARBA" id="ARBA00023212"/>
    </source>
</evidence>
<dbReference type="EMBL" id="AMQM01003572">
    <property type="status" value="NOT_ANNOTATED_CDS"/>
    <property type="molecule type" value="Genomic_DNA"/>
</dbReference>
<dbReference type="GO" id="GO:0007015">
    <property type="term" value="P:actin filament organization"/>
    <property type="evidence" value="ECO:0000318"/>
    <property type="project" value="GO_Central"/>
</dbReference>
<keyword evidence="11" id="KW-0009">Actin-binding</keyword>
<dbReference type="GO" id="GO:0051015">
    <property type="term" value="F:actin filament binding"/>
    <property type="evidence" value="ECO:0000318"/>
    <property type="project" value="GO_Central"/>
</dbReference>
<evidence type="ECO:0000259" key="12">
    <source>
        <dbReference type="PROSITE" id="PS51456"/>
    </source>
</evidence>
<dbReference type="HOGENOM" id="CLU_000192_7_5_1"/>
<dbReference type="GO" id="GO:0016459">
    <property type="term" value="C:myosin complex"/>
    <property type="evidence" value="ECO:0007669"/>
    <property type="project" value="UniProtKB-KW"/>
</dbReference>
<keyword evidence="15" id="KW-1185">Reference proteome</keyword>